<keyword evidence="5" id="KW-0539">Nucleus</keyword>
<dbReference type="GO" id="GO:0005697">
    <property type="term" value="C:telomerase holoenzyme complex"/>
    <property type="evidence" value="ECO:0007669"/>
    <property type="project" value="TreeGrafter"/>
</dbReference>
<dbReference type="GO" id="GO:0000184">
    <property type="term" value="P:nuclear-transcribed mRNA catabolic process, nonsense-mediated decay"/>
    <property type="evidence" value="ECO:0007669"/>
    <property type="project" value="UniProtKB-KW"/>
</dbReference>
<dbReference type="SUPFAM" id="SSF48452">
    <property type="entry name" value="TPR-like"/>
    <property type="match status" value="1"/>
</dbReference>
<feature type="compositionally biased region" description="Basic residues" evidence="6">
    <location>
        <begin position="467"/>
        <end position="479"/>
    </location>
</feature>
<dbReference type="Pfam" id="PF10374">
    <property type="entry name" value="EST1"/>
    <property type="match status" value="1"/>
</dbReference>
<dbReference type="GO" id="GO:0042162">
    <property type="term" value="F:telomeric DNA binding"/>
    <property type="evidence" value="ECO:0007669"/>
    <property type="project" value="TreeGrafter"/>
</dbReference>
<feature type="domain" description="PIN" evidence="9">
    <location>
        <begin position="796"/>
        <end position="899"/>
    </location>
</feature>
<dbReference type="RefSeq" id="XP_013169988.1">
    <property type="nucleotide sequence ID" value="XM_013314534.1"/>
</dbReference>
<evidence type="ECO:0000256" key="5">
    <source>
        <dbReference type="ARBA" id="ARBA00023242"/>
    </source>
</evidence>
<evidence type="ECO:0000256" key="4">
    <source>
        <dbReference type="ARBA" id="ARBA00023161"/>
    </source>
</evidence>
<dbReference type="PANTHER" id="PTHR15696:SF7">
    <property type="entry name" value="NONSENSE-MEDIATED MRNA DECAY FACTOR"/>
    <property type="match status" value="1"/>
</dbReference>
<dbReference type="InterPro" id="IPR002716">
    <property type="entry name" value="PIN_dom"/>
</dbReference>
<dbReference type="GO" id="GO:0005737">
    <property type="term" value="C:cytoplasm"/>
    <property type="evidence" value="ECO:0007669"/>
    <property type="project" value="UniProtKB-SubCell"/>
</dbReference>
<sequence length="973" mass="112422">MKNGCNEHLEAKIAERDERAKKVYRYVSDVSRRIGEATTQCASLSDLFTTNIEVQRQKLRENCEKLFFCDPLNYGKKSLELLWRKVYYETVCAAKKFRESNNEFDGYLYTHIMSGIGHFHHIITRIECEMKVRIKELDYTPLDVDEENENIKEKIQEDELQFAKSSLFSCLIYLGDLCRYQAEMSNTFDPSIAARYYLQAAQIDLSSGMPYNQLGNLFLDKNYNLDSVSHYIHCLSSVSPFEGAIGNLLKIFEKNNQFLETINDSETCTQTEHVQNTIAEFLSLTEIWFLSKDDTNVPKLCNNIAQKLKIGMDFSVNPLPDINKNYSEHMQAFEEEQINPSYLNSSMIHNIVEICLFTNAKLVETDEPKAFACKAFTLAFLAQLLQKLHKHLESLGLKSPAYQYRPRVQLQQLKEGDKNVTEEVIQQEDNVIINGNKNNNNIKNEEDLKDKLDTEEPKQLNGDAKIKKSLSKRRRRRRIMSSGSSDITDADTESSEVDTDKSESEDEISDSTYESDDNSKSEGSVYEDTDSEDIPLNGNDDDHKEMKETIVKEPIIKSDENNIKSIQDVDTKLDIEGIQNFLMGDNFLSSIKLLLDWVLLEKDLILSCGESGESLFQCVVDLLNIFLHYFNYKNHDKHPNEDCKILNYAKVLVKKLKLEYKTIPLPEDINLRGTNICKFDKDAAEWQLLVKYKPTVYEENIIRILNFIDFGYQIAKIVPRIRFNRSMKIFYYKKNLPPKITTKVNHKRSREWHNSKKPLESREGGLLRRLGRLWLVSQVKELERTGTTPAPSLLALDTASLYKHLKRVKQLLRTRNFIFLVPTVVLQELDELKRERSSARDAIRWLEIQLKSGSRFLKTQRPGQFKPLPLLKYPRKIPPHVHNFIQILEYCNHFIEEEKQSQIGGNGDPDNSVNLKTSSLLILLVGEEPGSNDEQFKEFSMTGAAQSAGISVEYIGDFYAKWRQTIHKSGKKR</sequence>
<dbReference type="Pfam" id="PF13638">
    <property type="entry name" value="PIN_4"/>
    <property type="match status" value="1"/>
</dbReference>
<accession>A0AAJ6ZD89</accession>
<evidence type="ECO:0000259" key="7">
    <source>
        <dbReference type="Pfam" id="PF10373"/>
    </source>
</evidence>
<dbReference type="Pfam" id="PF10373">
    <property type="entry name" value="EST1_DNA_bind"/>
    <property type="match status" value="1"/>
</dbReference>
<dbReference type="KEGG" id="pxu:106119500"/>
<dbReference type="Proteomes" id="UP000694872">
    <property type="component" value="Unplaced"/>
</dbReference>
<proteinExistence type="predicted"/>
<evidence type="ECO:0000259" key="9">
    <source>
        <dbReference type="Pfam" id="PF13638"/>
    </source>
</evidence>
<keyword evidence="4" id="KW-0866">Nonsense-mediated mRNA decay</keyword>
<protein>
    <submittedName>
        <fullName evidence="10">Protein SMG5</fullName>
    </submittedName>
</protein>
<gene>
    <name evidence="10" type="primary">LOC106119500</name>
</gene>
<evidence type="ECO:0000313" key="10">
    <source>
        <dbReference type="RefSeq" id="XP_013169988.1"/>
    </source>
</evidence>
<dbReference type="Gene3D" id="3.40.50.1010">
    <property type="entry name" value="5'-nuclease"/>
    <property type="match status" value="1"/>
</dbReference>
<evidence type="ECO:0000256" key="3">
    <source>
        <dbReference type="ARBA" id="ARBA00022490"/>
    </source>
</evidence>
<organism evidence="10">
    <name type="scientific">Papilio xuthus</name>
    <name type="common">Asian swallowtail butterfly</name>
    <dbReference type="NCBI Taxonomy" id="66420"/>
    <lineage>
        <taxon>Eukaryota</taxon>
        <taxon>Metazoa</taxon>
        <taxon>Ecdysozoa</taxon>
        <taxon>Arthropoda</taxon>
        <taxon>Hexapoda</taxon>
        <taxon>Insecta</taxon>
        <taxon>Pterygota</taxon>
        <taxon>Neoptera</taxon>
        <taxon>Endopterygota</taxon>
        <taxon>Lepidoptera</taxon>
        <taxon>Glossata</taxon>
        <taxon>Ditrysia</taxon>
        <taxon>Papilionoidea</taxon>
        <taxon>Papilionidae</taxon>
        <taxon>Papilioninae</taxon>
        <taxon>Papilio</taxon>
    </lineage>
</organism>
<dbReference type="GeneID" id="106119500"/>
<dbReference type="InterPro" id="IPR018834">
    <property type="entry name" value="DNA/RNA-bd_Est1-type"/>
</dbReference>
<dbReference type="CDD" id="cd09884">
    <property type="entry name" value="PIN_Smg5-like"/>
    <property type="match status" value="1"/>
</dbReference>
<dbReference type="InterPro" id="IPR011990">
    <property type="entry name" value="TPR-like_helical_dom_sf"/>
</dbReference>
<feature type="compositionally biased region" description="Acidic residues" evidence="6">
    <location>
        <begin position="488"/>
        <end position="516"/>
    </location>
</feature>
<keyword evidence="3" id="KW-0963">Cytoplasm</keyword>
<evidence type="ECO:0000256" key="2">
    <source>
        <dbReference type="ARBA" id="ARBA00004496"/>
    </source>
</evidence>
<evidence type="ECO:0000256" key="6">
    <source>
        <dbReference type="SAM" id="MobiDB-lite"/>
    </source>
</evidence>
<dbReference type="InterPro" id="IPR045153">
    <property type="entry name" value="Est1/Ebs1-like"/>
</dbReference>
<dbReference type="InterPro" id="IPR019458">
    <property type="entry name" value="Est1-like_N"/>
</dbReference>
<feature type="domain" description="DNA/RNA-binding" evidence="7">
    <location>
        <begin position="193"/>
        <end position="398"/>
    </location>
</feature>
<dbReference type="CTD" id="23381"/>
<dbReference type="PANTHER" id="PTHR15696">
    <property type="entry name" value="SMG-7 SUPPRESSOR WITH MORPHOLOGICAL EFFECT ON GENITALIA PROTEIN 7"/>
    <property type="match status" value="1"/>
</dbReference>
<dbReference type="GO" id="GO:0070034">
    <property type="term" value="F:telomerase RNA binding"/>
    <property type="evidence" value="ECO:0007669"/>
    <property type="project" value="TreeGrafter"/>
</dbReference>
<feature type="domain" description="Telomerase activating protein Est1-like N-terminal" evidence="8">
    <location>
        <begin position="78"/>
        <end position="184"/>
    </location>
</feature>
<evidence type="ECO:0000259" key="8">
    <source>
        <dbReference type="Pfam" id="PF10374"/>
    </source>
</evidence>
<dbReference type="AlphaFoldDB" id="A0AAJ6ZD89"/>
<evidence type="ECO:0000256" key="1">
    <source>
        <dbReference type="ARBA" id="ARBA00004123"/>
    </source>
</evidence>
<dbReference type="Gene3D" id="1.25.40.10">
    <property type="entry name" value="Tetratricopeptide repeat domain"/>
    <property type="match status" value="1"/>
</dbReference>
<comment type="subcellular location">
    <subcellularLocation>
        <location evidence="2">Cytoplasm</location>
    </subcellularLocation>
    <subcellularLocation>
        <location evidence="1">Nucleus</location>
    </subcellularLocation>
</comment>
<feature type="region of interest" description="Disordered" evidence="6">
    <location>
        <begin position="452"/>
        <end position="545"/>
    </location>
</feature>
<name>A0AAJ6ZD89_PAPXU</name>
<reference evidence="10" key="1">
    <citation type="submission" date="2025-08" db="UniProtKB">
        <authorList>
            <consortium name="RefSeq"/>
        </authorList>
    </citation>
    <scope>IDENTIFICATION</scope>
</reference>